<keyword evidence="1" id="KW-0812">Transmembrane</keyword>
<proteinExistence type="predicted"/>
<keyword evidence="1" id="KW-0472">Membrane</keyword>
<organism evidence="2 3">
    <name type="scientific">Micrococcus luteus</name>
    <name type="common">Micrococcus lysodeikticus</name>
    <dbReference type="NCBI Taxonomy" id="1270"/>
    <lineage>
        <taxon>Bacteria</taxon>
        <taxon>Bacillati</taxon>
        <taxon>Actinomycetota</taxon>
        <taxon>Actinomycetes</taxon>
        <taxon>Micrococcales</taxon>
        <taxon>Micrococcaceae</taxon>
        <taxon>Micrococcus</taxon>
    </lineage>
</organism>
<sequence length="133" mass="14488">MEGPVLIASATVVAVIVLSALALVMRRRALARVTAAFPAVLEREGPGRERVIGVYDESRLRLTGGWRLSRERWSADRSRLQIDRLPADEAGRAVLELSAGTRPVRVVVDPDDAGALRAWSEAGPSAASSFWRR</sequence>
<dbReference type="RefSeq" id="WP_036382180.1">
    <property type="nucleotide sequence ID" value="NZ_CP058971.1"/>
</dbReference>
<comment type="caution">
    <text evidence="2">The sequence shown here is derived from an EMBL/GenBank/DDBJ whole genome shotgun (WGS) entry which is preliminary data.</text>
</comment>
<reference evidence="2 3" key="1">
    <citation type="submission" date="2017-12" db="EMBL/GenBank/DDBJ databases">
        <title>Phylogenetic diversity of female urinary microbiome.</title>
        <authorList>
            <person name="Thomas-White K."/>
            <person name="Wolfe A.J."/>
        </authorList>
    </citation>
    <scope>NUCLEOTIDE SEQUENCE [LARGE SCALE GENOMIC DNA]</scope>
    <source>
        <strain evidence="2 3">UMB0038</strain>
    </source>
</reference>
<feature type="transmembrane region" description="Helical" evidence="1">
    <location>
        <begin position="6"/>
        <end position="24"/>
    </location>
</feature>
<evidence type="ECO:0000256" key="1">
    <source>
        <dbReference type="SAM" id="Phobius"/>
    </source>
</evidence>
<evidence type="ECO:0000313" key="3">
    <source>
        <dbReference type="Proteomes" id="UP000234847"/>
    </source>
</evidence>
<keyword evidence="1" id="KW-1133">Transmembrane helix</keyword>
<dbReference type="AlphaFoldDB" id="A0AAX0VNV3"/>
<accession>A0AAX0VNV3</accession>
<protein>
    <submittedName>
        <fullName evidence="2">DUF2550 domain-containing protein</fullName>
    </submittedName>
</protein>
<dbReference type="Proteomes" id="UP000234847">
    <property type="component" value="Unassembled WGS sequence"/>
</dbReference>
<dbReference type="EMBL" id="PKJT01000001">
    <property type="protein sequence ID" value="PKZ83697.1"/>
    <property type="molecule type" value="Genomic_DNA"/>
</dbReference>
<gene>
    <name evidence="2" type="ORF">CYJ95_01995</name>
</gene>
<name>A0AAX0VNV3_MICLU</name>
<evidence type="ECO:0000313" key="2">
    <source>
        <dbReference type="EMBL" id="PKZ83697.1"/>
    </source>
</evidence>